<evidence type="ECO:0000313" key="2">
    <source>
        <dbReference type="Proteomes" id="UP000594836"/>
    </source>
</evidence>
<name>A0A7T3E607_SPHPI</name>
<dbReference type="AlphaFoldDB" id="A0A7T3E607"/>
<dbReference type="Proteomes" id="UP000594836">
    <property type="component" value="Chromosome"/>
</dbReference>
<accession>A0A7T3E607</accession>
<gene>
    <name evidence="1" type="ORF">I6G38_05455</name>
</gene>
<reference evidence="1 2" key="1">
    <citation type="submission" date="2020-12" db="EMBL/GenBank/DDBJ databases">
        <title>FDA dAtabase for Regulatory Grade micrObial Sequences (FDA-ARGOS): Supporting development and validation of Infectious Disease Dx tests.</title>
        <authorList>
            <person name="Sproer C."/>
            <person name="Gronow S."/>
            <person name="Severitt S."/>
            <person name="Schroder I."/>
            <person name="Tallon L."/>
            <person name="Sadzewicz L."/>
            <person name="Zhao X."/>
            <person name="Boylan J."/>
            <person name="Ott S."/>
            <person name="Bowen H."/>
            <person name="Vavikolanu K."/>
            <person name="Mehta A."/>
            <person name="Aluvathingal J."/>
            <person name="Nadendla S."/>
            <person name="Lowell S."/>
            <person name="Myers T."/>
            <person name="Yan Y."/>
            <person name="Sichtig H."/>
        </authorList>
    </citation>
    <scope>NUCLEOTIDE SEQUENCE [LARGE SCALE GENOMIC DNA]</scope>
    <source>
        <strain evidence="1 2">FDAARGOS_881</strain>
    </source>
</reference>
<dbReference type="RefSeq" id="WP_197939202.1">
    <property type="nucleotide sequence ID" value="NZ_CP065713.1"/>
</dbReference>
<organism evidence="1 2">
    <name type="scientific">Sphingomonas paucimobilis</name>
    <name type="common">Pseudomonas paucimobilis</name>
    <dbReference type="NCBI Taxonomy" id="13689"/>
    <lineage>
        <taxon>Bacteria</taxon>
        <taxon>Pseudomonadati</taxon>
        <taxon>Pseudomonadota</taxon>
        <taxon>Alphaproteobacteria</taxon>
        <taxon>Sphingomonadales</taxon>
        <taxon>Sphingomonadaceae</taxon>
        <taxon>Sphingomonas</taxon>
    </lineage>
</organism>
<sequence>MDHGYLDEDEEAAVLGERVQAMLKKLALVPPGMIAKTSFEVDGVEYEISLRKTK</sequence>
<evidence type="ECO:0000313" key="1">
    <source>
        <dbReference type="EMBL" id="QPT09703.1"/>
    </source>
</evidence>
<protein>
    <submittedName>
        <fullName evidence="1">Uncharacterized protein</fullName>
    </submittedName>
</protein>
<dbReference type="EMBL" id="CP065713">
    <property type="protein sequence ID" value="QPT09703.1"/>
    <property type="molecule type" value="Genomic_DNA"/>
</dbReference>
<proteinExistence type="predicted"/>